<evidence type="ECO:0000256" key="9">
    <source>
        <dbReference type="ARBA" id="ARBA00034808"/>
    </source>
</evidence>
<dbReference type="PANTHER" id="PTHR11070:SF2">
    <property type="entry name" value="ATP-DEPENDENT DNA HELICASE SRS2"/>
    <property type="match status" value="1"/>
</dbReference>
<evidence type="ECO:0000259" key="12">
    <source>
        <dbReference type="PROSITE" id="PS51198"/>
    </source>
</evidence>
<dbReference type="InterPro" id="IPR014017">
    <property type="entry name" value="DNA_helicase_UvrD-like_C"/>
</dbReference>
<dbReference type="InterPro" id="IPR000212">
    <property type="entry name" value="DNA_helicase_UvrD/REP"/>
</dbReference>
<keyword evidence="5 11" id="KW-0067">ATP-binding</keyword>
<comment type="catalytic activity">
    <reaction evidence="8">
        <text>Couples ATP hydrolysis with the unwinding of duplex DNA by translocating in the 3'-5' direction.</text>
        <dbReference type="EC" id="5.6.2.4"/>
    </reaction>
</comment>
<dbReference type="Pfam" id="PF13361">
    <property type="entry name" value="UvrD_C"/>
    <property type="match status" value="1"/>
</dbReference>
<dbReference type="PROSITE" id="PS51217">
    <property type="entry name" value="UVRD_HELICASE_CTER"/>
    <property type="match status" value="1"/>
</dbReference>
<comment type="similarity">
    <text evidence="1">Belongs to the helicase family. UvrD subfamily.</text>
</comment>
<evidence type="ECO:0000256" key="3">
    <source>
        <dbReference type="ARBA" id="ARBA00022801"/>
    </source>
</evidence>
<evidence type="ECO:0000256" key="7">
    <source>
        <dbReference type="ARBA" id="ARBA00023235"/>
    </source>
</evidence>
<evidence type="ECO:0000256" key="10">
    <source>
        <dbReference type="ARBA" id="ARBA00048988"/>
    </source>
</evidence>
<keyword evidence="4 11" id="KW-0347">Helicase</keyword>
<dbReference type="Gene3D" id="1.10.486.10">
    <property type="entry name" value="PCRA, domain 4"/>
    <property type="match status" value="1"/>
</dbReference>
<evidence type="ECO:0000313" key="15">
    <source>
        <dbReference type="Proteomes" id="UP001341444"/>
    </source>
</evidence>
<comment type="catalytic activity">
    <reaction evidence="10">
        <text>ATP + H2O = ADP + phosphate + H(+)</text>
        <dbReference type="Rhea" id="RHEA:13065"/>
        <dbReference type="ChEBI" id="CHEBI:15377"/>
        <dbReference type="ChEBI" id="CHEBI:15378"/>
        <dbReference type="ChEBI" id="CHEBI:30616"/>
        <dbReference type="ChEBI" id="CHEBI:43474"/>
        <dbReference type="ChEBI" id="CHEBI:456216"/>
        <dbReference type="EC" id="5.6.2.4"/>
    </reaction>
</comment>
<dbReference type="SUPFAM" id="SSF52540">
    <property type="entry name" value="P-loop containing nucleoside triphosphate hydrolases"/>
    <property type="match status" value="1"/>
</dbReference>
<dbReference type="Proteomes" id="UP001341444">
    <property type="component" value="Unassembled WGS sequence"/>
</dbReference>
<dbReference type="Gene3D" id="3.40.50.300">
    <property type="entry name" value="P-loop containing nucleotide triphosphate hydrolases"/>
    <property type="match status" value="2"/>
</dbReference>
<feature type="domain" description="UvrD-like helicase C-terminal" evidence="13">
    <location>
        <begin position="329"/>
        <end position="601"/>
    </location>
</feature>
<evidence type="ECO:0000256" key="6">
    <source>
        <dbReference type="ARBA" id="ARBA00023125"/>
    </source>
</evidence>
<feature type="binding site" evidence="11">
    <location>
        <begin position="75"/>
        <end position="82"/>
    </location>
    <ligand>
        <name>ATP</name>
        <dbReference type="ChEBI" id="CHEBI:30616"/>
    </ligand>
</feature>
<protein>
    <recommendedName>
        <fullName evidence="9">DNA 3'-5' helicase</fullName>
        <ecNumber evidence="9">5.6.2.4</ecNumber>
    </recommendedName>
</protein>
<keyword evidence="15" id="KW-1185">Reference proteome</keyword>
<feature type="domain" description="UvrD-like helicase ATP-binding" evidence="12">
    <location>
        <begin position="54"/>
        <end position="328"/>
    </location>
</feature>
<dbReference type="Pfam" id="PF14169">
    <property type="entry name" value="YdjO"/>
    <property type="match status" value="1"/>
</dbReference>
<evidence type="ECO:0000259" key="13">
    <source>
        <dbReference type="PROSITE" id="PS51217"/>
    </source>
</evidence>
<name>A0ABU6MDT8_9BACI</name>
<dbReference type="InterPro" id="IPR027417">
    <property type="entry name" value="P-loop_NTPase"/>
</dbReference>
<dbReference type="CDD" id="cd17932">
    <property type="entry name" value="DEXQc_UvrD"/>
    <property type="match status" value="1"/>
</dbReference>
<accession>A0ABU6MDT8</accession>
<sequence length="756" mass="86989">MIKNEEKHYFRLPAQAQTLELPFAEIAETVTSVELVRDGEDDAFYFRSLEEQGILLNRGQIDAVRTIQGPVLIIAGAGSGKTTVLVSRTGYLLQVAGIPPQKILLMTFTKKAAEEMKERIAAIPGIKLREARSVETRTFHSFFLQILRHQGYSQEMITNEKHKQIVLKKKMKELGMDDAYQPETILSLLSFIKMEGKGVEDLPSKTNADKELKQLCSYYESWKKENHKMDFDDVLTEAYRLLTEDEGLLKVLQQRFQYIMVDEYQDTNILQSKLIKLLALPENHLCVVGDDDQTIYAFQGASQEIILQFDQEYKQAKTVFLTVNYRSVSPIVGLGNAVIQHNGKRKPKVLQSTKKSSITPFYSRPWSTDDEAKWIVETIQQKVKEGLYQYRDFAILHRTANNSRAIFEQLAMEEVPFLDTGTGESFFYEQSIIRTVIAYLRLSKDSLDLFSLEAILPTLYISRDRGIEWVERKQKHQIKEQPFDHLLSYPGLKPFQIKSIESRGKLIKELSHLKPMEAVRKIRGFFDQYLEMNERHTATTQKEFSKEQLDELETSASRFDTIDDFFYFIGVMKKRHEQMKMIKQDPGANVITLMTIHKAKGLEFPVVFFIGASEGILPHVTAIEMGKYEDQKVKIAADERLKLLEEERRLAYVAITRAKEELYISSPAFYRGKKTDVSRFIHEAFQRVKEKPKDNGRTVRKGKSTPAEVKGKVPAWICTSEDCIAWQRISGDKSSLETEKKCPICGDLMKKGEKLI</sequence>
<evidence type="ECO:0000256" key="1">
    <source>
        <dbReference type="ARBA" id="ARBA00009922"/>
    </source>
</evidence>
<organism evidence="14 15">
    <name type="scientific">Heyndrickxia acidicola</name>
    <dbReference type="NCBI Taxonomy" id="209389"/>
    <lineage>
        <taxon>Bacteria</taxon>
        <taxon>Bacillati</taxon>
        <taxon>Bacillota</taxon>
        <taxon>Bacilli</taxon>
        <taxon>Bacillales</taxon>
        <taxon>Bacillaceae</taxon>
        <taxon>Heyndrickxia</taxon>
    </lineage>
</organism>
<evidence type="ECO:0000256" key="11">
    <source>
        <dbReference type="PROSITE-ProRule" id="PRU00560"/>
    </source>
</evidence>
<keyword evidence="3 11" id="KW-0378">Hydrolase</keyword>
<dbReference type="PANTHER" id="PTHR11070">
    <property type="entry name" value="UVRD / RECB / PCRA DNA HELICASE FAMILY MEMBER"/>
    <property type="match status" value="1"/>
</dbReference>
<keyword evidence="7" id="KW-0413">Isomerase</keyword>
<dbReference type="Pfam" id="PF00580">
    <property type="entry name" value="UvrD-helicase"/>
    <property type="match status" value="1"/>
</dbReference>
<evidence type="ECO:0000256" key="2">
    <source>
        <dbReference type="ARBA" id="ARBA00022741"/>
    </source>
</evidence>
<dbReference type="CDD" id="cd18807">
    <property type="entry name" value="SF1_C_UvrD"/>
    <property type="match status" value="1"/>
</dbReference>
<evidence type="ECO:0000313" key="14">
    <source>
        <dbReference type="EMBL" id="MED1202816.1"/>
    </source>
</evidence>
<keyword evidence="6" id="KW-0238">DNA-binding</keyword>
<dbReference type="InterPro" id="IPR013986">
    <property type="entry name" value="DExx_box_DNA_helicase_dom_sf"/>
</dbReference>
<dbReference type="EMBL" id="JARMAB010000008">
    <property type="protein sequence ID" value="MED1202816.1"/>
    <property type="molecule type" value="Genomic_DNA"/>
</dbReference>
<evidence type="ECO:0000256" key="8">
    <source>
        <dbReference type="ARBA" id="ARBA00034617"/>
    </source>
</evidence>
<keyword evidence="2 11" id="KW-0547">Nucleotide-binding</keyword>
<dbReference type="InterPro" id="IPR014016">
    <property type="entry name" value="UvrD-like_ATP-bd"/>
</dbReference>
<gene>
    <name evidence="14" type="ORF">P4T90_06885</name>
</gene>
<dbReference type="InterPro" id="IPR025916">
    <property type="entry name" value="YdjO"/>
</dbReference>
<comment type="caution">
    <text evidence="14">The sequence shown here is derived from an EMBL/GenBank/DDBJ whole genome shotgun (WGS) entry which is preliminary data.</text>
</comment>
<dbReference type="EC" id="5.6.2.4" evidence="9"/>
<dbReference type="PROSITE" id="PS51198">
    <property type="entry name" value="UVRD_HELICASE_ATP_BIND"/>
    <property type="match status" value="1"/>
</dbReference>
<proteinExistence type="inferred from homology"/>
<evidence type="ECO:0000256" key="5">
    <source>
        <dbReference type="ARBA" id="ARBA00022840"/>
    </source>
</evidence>
<dbReference type="Gene3D" id="1.10.10.160">
    <property type="match status" value="1"/>
</dbReference>
<reference evidence="14 15" key="1">
    <citation type="submission" date="2023-03" db="EMBL/GenBank/DDBJ databases">
        <title>Bacillus Genome Sequencing.</title>
        <authorList>
            <person name="Dunlap C."/>
        </authorList>
    </citation>
    <scope>NUCLEOTIDE SEQUENCE [LARGE SCALE GENOMIC DNA]</scope>
    <source>
        <strain evidence="14 15">B-23453</strain>
    </source>
</reference>
<evidence type="ECO:0000256" key="4">
    <source>
        <dbReference type="ARBA" id="ARBA00022806"/>
    </source>
</evidence>
<dbReference type="RefSeq" id="WP_066267560.1">
    <property type="nucleotide sequence ID" value="NZ_JARMAB010000008.1"/>
</dbReference>